<dbReference type="OrthoDB" id="3262464at2759"/>
<reference evidence="1" key="1">
    <citation type="submission" date="2020-07" db="EMBL/GenBank/DDBJ databases">
        <authorList>
            <person name="Nieuwenhuis M."/>
            <person name="Van De Peppel L.J.J."/>
        </authorList>
    </citation>
    <scope>NUCLEOTIDE SEQUENCE</scope>
    <source>
        <strain evidence="1">AP01</strain>
        <tissue evidence="1">Mycelium</tissue>
    </source>
</reference>
<organism evidence="1 2">
    <name type="scientific">Asterophora parasitica</name>
    <dbReference type="NCBI Taxonomy" id="117018"/>
    <lineage>
        <taxon>Eukaryota</taxon>
        <taxon>Fungi</taxon>
        <taxon>Dikarya</taxon>
        <taxon>Basidiomycota</taxon>
        <taxon>Agaricomycotina</taxon>
        <taxon>Agaricomycetes</taxon>
        <taxon>Agaricomycetidae</taxon>
        <taxon>Agaricales</taxon>
        <taxon>Tricholomatineae</taxon>
        <taxon>Lyophyllaceae</taxon>
        <taxon>Asterophora</taxon>
    </lineage>
</organism>
<evidence type="ECO:0000313" key="1">
    <source>
        <dbReference type="EMBL" id="KAG5634789.1"/>
    </source>
</evidence>
<dbReference type="AlphaFoldDB" id="A0A9P7FPV5"/>
<name>A0A9P7FPV5_9AGAR</name>
<dbReference type="EMBL" id="JABCKV010003563">
    <property type="protein sequence ID" value="KAG5634789.1"/>
    <property type="molecule type" value="Genomic_DNA"/>
</dbReference>
<proteinExistence type="predicted"/>
<protein>
    <submittedName>
        <fullName evidence="1">Uncharacterized protein</fullName>
    </submittedName>
</protein>
<feature type="non-terminal residue" evidence="1">
    <location>
        <position position="145"/>
    </location>
</feature>
<accession>A0A9P7FPV5</accession>
<comment type="caution">
    <text evidence="1">The sequence shown here is derived from an EMBL/GenBank/DDBJ whole genome shotgun (WGS) entry which is preliminary data.</text>
</comment>
<gene>
    <name evidence="1" type="ORF">DXG03_005686</name>
</gene>
<keyword evidence="2" id="KW-1185">Reference proteome</keyword>
<reference evidence="1" key="2">
    <citation type="submission" date="2021-10" db="EMBL/GenBank/DDBJ databases">
        <title>Phylogenomics reveals ancestral predisposition of the termite-cultivated fungus Termitomyces towards a domesticated lifestyle.</title>
        <authorList>
            <person name="Auxier B."/>
            <person name="Grum-Grzhimaylo A."/>
            <person name="Cardenas M.E."/>
            <person name="Lodge J.D."/>
            <person name="Laessoe T."/>
            <person name="Pedersen O."/>
            <person name="Smith M.E."/>
            <person name="Kuyper T.W."/>
            <person name="Franco-Molano E.A."/>
            <person name="Baroni T.J."/>
            <person name="Aanen D.K."/>
        </authorList>
    </citation>
    <scope>NUCLEOTIDE SEQUENCE</scope>
    <source>
        <strain evidence="1">AP01</strain>
        <tissue evidence="1">Mycelium</tissue>
    </source>
</reference>
<evidence type="ECO:0000313" key="2">
    <source>
        <dbReference type="Proteomes" id="UP000775547"/>
    </source>
</evidence>
<sequence>MLSIVLTLYKCLINLFKLQKQTLLKLVPAIQASINKLEKYLKMSRTTRVYALAMVLNPKVKFQWLEKNWTPSKAAAAKKWVLTAVMQISGTACLDAIEHELSLESVTSTSLTLTTTPSDTITLSPAEREMAELEDDKKAVLNKWQ</sequence>
<dbReference type="Proteomes" id="UP000775547">
    <property type="component" value="Unassembled WGS sequence"/>
</dbReference>